<dbReference type="InterPro" id="IPR010359">
    <property type="entry name" value="IrrE_HExxH"/>
</dbReference>
<gene>
    <name evidence="2" type="ORF">HMPREF9488_01306</name>
</gene>
<dbReference type="OrthoDB" id="9816277at2"/>
<evidence type="ECO:0000313" key="3">
    <source>
        <dbReference type="Proteomes" id="UP000003157"/>
    </source>
</evidence>
<dbReference type="GeneID" id="78230940"/>
<evidence type="ECO:0000259" key="1">
    <source>
        <dbReference type="Pfam" id="PF06114"/>
    </source>
</evidence>
<protein>
    <recommendedName>
        <fullName evidence="1">IrrE N-terminal-like domain-containing protein</fullName>
    </recommendedName>
</protein>
<dbReference type="Proteomes" id="UP000003157">
    <property type="component" value="Unassembled WGS sequence"/>
</dbReference>
<feature type="domain" description="IrrE N-terminal-like" evidence="1">
    <location>
        <begin position="24"/>
        <end position="118"/>
    </location>
</feature>
<dbReference type="Gene3D" id="1.10.10.2910">
    <property type="match status" value="1"/>
</dbReference>
<dbReference type="Pfam" id="PF06114">
    <property type="entry name" value="Peptidase_M78"/>
    <property type="match status" value="1"/>
</dbReference>
<dbReference type="AlphaFoldDB" id="E7G968"/>
<dbReference type="EMBL" id="ADKX01000024">
    <property type="protein sequence ID" value="EFW05358.1"/>
    <property type="molecule type" value="Genomic_DNA"/>
</dbReference>
<sequence>MTIEDFVTHEINEYQTDNVREIIDYHDISIEYNDQLNKACDSSIFLFHQTAYITIKSDLNPLYENFLLAHELGHYLMHYDENISFQFLLKTRKNSLEREANEFACRFLLHDIDLKEIENIDFIIKERGIPIKIWRSVCEYIII</sequence>
<dbReference type="eggNOG" id="ENOG5033XC7">
    <property type="taxonomic scope" value="Bacteria"/>
</dbReference>
<organism evidence="2 3">
    <name type="scientific">Coprobacillus cateniformis</name>
    <dbReference type="NCBI Taxonomy" id="100884"/>
    <lineage>
        <taxon>Bacteria</taxon>
        <taxon>Bacillati</taxon>
        <taxon>Bacillota</taxon>
        <taxon>Erysipelotrichia</taxon>
        <taxon>Erysipelotrichales</taxon>
        <taxon>Coprobacillaceae</taxon>
        <taxon>Coprobacillus</taxon>
    </lineage>
</organism>
<accession>E7G968</accession>
<dbReference type="STRING" id="100884.GCA_000269565_03149"/>
<evidence type="ECO:0000313" key="2">
    <source>
        <dbReference type="EMBL" id="EFW05358.1"/>
    </source>
</evidence>
<name>E7G968_9FIRM</name>
<dbReference type="HOGENOM" id="CLU_1841727_0_0_9"/>
<proteinExistence type="predicted"/>
<reference evidence="2 3" key="1">
    <citation type="submission" date="2010-12" db="EMBL/GenBank/DDBJ databases">
        <title>The Genome Sequence of Coprobacillus sp. strain 29_1.</title>
        <authorList>
            <consortium name="The Broad Institute Genome Sequencing Platform"/>
            <person name="Earl A."/>
            <person name="Ward D."/>
            <person name="Feldgarden M."/>
            <person name="Gevers D."/>
            <person name="Daigneault M."/>
            <person name="Sibley C.D."/>
            <person name="White A."/>
            <person name="Strauss J."/>
            <person name="Allen-Vercoe E."/>
            <person name="Young S.K."/>
            <person name="Zeng Q."/>
            <person name="Gargeya S."/>
            <person name="Fitzgerald M."/>
            <person name="Haas B."/>
            <person name="Abouelleil A."/>
            <person name="Alvarado L."/>
            <person name="Arachchi H.M."/>
            <person name="Berlin A."/>
            <person name="Brown A."/>
            <person name="Chapman S.B."/>
            <person name="Chen Z."/>
            <person name="Dunbar C."/>
            <person name="Freedman E."/>
            <person name="Gearin G."/>
            <person name="Gellesch M."/>
            <person name="Goldberg J."/>
            <person name="Griggs A."/>
            <person name="Gujja S."/>
            <person name="Heilman E."/>
            <person name="Heiman D."/>
            <person name="Howarth C."/>
            <person name="Larson L."/>
            <person name="Lui A."/>
            <person name="MacDonald P.J.P."/>
            <person name="Mehta T."/>
            <person name="Montmayeur A."/>
            <person name="Murphy C."/>
            <person name="Neiman D."/>
            <person name="Pearson M."/>
            <person name="Priest M."/>
            <person name="Roberts A."/>
            <person name="Saif S."/>
            <person name="Shea T."/>
            <person name="Shenoy N."/>
            <person name="Sisk P."/>
            <person name="Stolte C."/>
            <person name="Sykes S."/>
            <person name="White J."/>
            <person name="Yandava C."/>
            <person name="Nusbaum C."/>
            <person name="Birren B."/>
        </authorList>
    </citation>
    <scope>NUCLEOTIDE SEQUENCE [LARGE SCALE GENOMIC DNA]</scope>
    <source>
        <strain evidence="2 3">29_1</strain>
    </source>
</reference>
<dbReference type="RefSeq" id="WP_008788422.1">
    <property type="nucleotide sequence ID" value="NZ_AKCB01000002.1"/>
</dbReference>
<keyword evidence="3" id="KW-1185">Reference proteome</keyword>
<comment type="caution">
    <text evidence="2">The sequence shown here is derived from an EMBL/GenBank/DDBJ whole genome shotgun (WGS) entry which is preliminary data.</text>
</comment>